<feature type="non-terminal residue" evidence="1">
    <location>
        <position position="1"/>
    </location>
</feature>
<sequence>NSASKKSNWITTSIGYENHNKKAWAANILEIEVKDRGFAVTVLNGQLSAATTLT</sequence>
<keyword evidence="1" id="KW-0548">Nucleotidyltransferase</keyword>
<accession>A0A699W057</accession>
<reference evidence="1" key="1">
    <citation type="journal article" date="2019" name="Sci. Rep.">
        <title>Draft genome of Tanacetum cinerariifolium, the natural source of mosquito coil.</title>
        <authorList>
            <person name="Yamashiro T."/>
            <person name="Shiraishi A."/>
            <person name="Satake H."/>
            <person name="Nakayama K."/>
        </authorList>
    </citation>
    <scope>NUCLEOTIDE SEQUENCE</scope>
</reference>
<comment type="caution">
    <text evidence="1">The sequence shown here is derived from an EMBL/GenBank/DDBJ whole genome shotgun (WGS) entry which is preliminary data.</text>
</comment>
<keyword evidence="1" id="KW-0808">Transferase</keyword>
<evidence type="ECO:0000313" key="1">
    <source>
        <dbReference type="EMBL" id="GFD38381.1"/>
    </source>
</evidence>
<dbReference type="EMBL" id="BKCJ011499662">
    <property type="protein sequence ID" value="GFD38381.1"/>
    <property type="molecule type" value="Genomic_DNA"/>
</dbReference>
<dbReference type="AlphaFoldDB" id="A0A699W057"/>
<protein>
    <submittedName>
        <fullName evidence="1">Reverse transcriptase domain, reverse transcriptase zinc-binding domain protein</fullName>
    </submittedName>
</protein>
<dbReference type="GO" id="GO:0003964">
    <property type="term" value="F:RNA-directed DNA polymerase activity"/>
    <property type="evidence" value="ECO:0007669"/>
    <property type="project" value="UniProtKB-KW"/>
</dbReference>
<feature type="non-terminal residue" evidence="1">
    <location>
        <position position="54"/>
    </location>
</feature>
<keyword evidence="1" id="KW-0695">RNA-directed DNA polymerase</keyword>
<proteinExistence type="predicted"/>
<gene>
    <name evidence="1" type="ORF">Tci_910350</name>
</gene>
<organism evidence="1">
    <name type="scientific">Tanacetum cinerariifolium</name>
    <name type="common">Dalmatian daisy</name>
    <name type="synonym">Chrysanthemum cinerariifolium</name>
    <dbReference type="NCBI Taxonomy" id="118510"/>
    <lineage>
        <taxon>Eukaryota</taxon>
        <taxon>Viridiplantae</taxon>
        <taxon>Streptophyta</taxon>
        <taxon>Embryophyta</taxon>
        <taxon>Tracheophyta</taxon>
        <taxon>Spermatophyta</taxon>
        <taxon>Magnoliopsida</taxon>
        <taxon>eudicotyledons</taxon>
        <taxon>Gunneridae</taxon>
        <taxon>Pentapetalae</taxon>
        <taxon>asterids</taxon>
        <taxon>campanulids</taxon>
        <taxon>Asterales</taxon>
        <taxon>Asteraceae</taxon>
        <taxon>Asteroideae</taxon>
        <taxon>Anthemideae</taxon>
        <taxon>Anthemidinae</taxon>
        <taxon>Tanacetum</taxon>
    </lineage>
</organism>
<name>A0A699W057_TANCI</name>